<dbReference type="Proteomes" id="UP001396334">
    <property type="component" value="Unassembled WGS sequence"/>
</dbReference>
<sequence>MELHFLFEEDGNTNLNNVFYEIGARVADKVVDGVDVEVVDTTTDEVLDEVGDGVADKFVDGVDIEVADIFVDRFLDEDDESVAEMLAICDQPNTQKTCPPFLHF</sequence>
<keyword evidence="2" id="KW-1185">Reference proteome</keyword>
<reference evidence="1 2" key="1">
    <citation type="journal article" date="2024" name="G3 (Bethesda)">
        <title>Genome assembly of Hibiscus sabdariffa L. provides insights into metabolisms of medicinal natural products.</title>
        <authorList>
            <person name="Kim T."/>
        </authorList>
    </citation>
    <scope>NUCLEOTIDE SEQUENCE [LARGE SCALE GENOMIC DNA]</scope>
    <source>
        <strain evidence="1">TK-2024</strain>
        <tissue evidence="1">Old leaves</tissue>
    </source>
</reference>
<accession>A0ABR1ZC18</accession>
<comment type="caution">
    <text evidence="1">The sequence shown here is derived from an EMBL/GenBank/DDBJ whole genome shotgun (WGS) entry which is preliminary data.</text>
</comment>
<gene>
    <name evidence="1" type="ORF">V6N11_073182</name>
</gene>
<proteinExistence type="predicted"/>
<evidence type="ECO:0000313" key="1">
    <source>
        <dbReference type="EMBL" id="KAK8477525.1"/>
    </source>
</evidence>
<name>A0ABR1ZC18_9ROSI</name>
<evidence type="ECO:0000313" key="2">
    <source>
        <dbReference type="Proteomes" id="UP001396334"/>
    </source>
</evidence>
<protein>
    <submittedName>
        <fullName evidence="1">Uncharacterized protein</fullName>
    </submittedName>
</protein>
<dbReference type="EMBL" id="JBBPBN010001788">
    <property type="protein sequence ID" value="KAK8477525.1"/>
    <property type="molecule type" value="Genomic_DNA"/>
</dbReference>
<organism evidence="1 2">
    <name type="scientific">Hibiscus sabdariffa</name>
    <name type="common">roselle</name>
    <dbReference type="NCBI Taxonomy" id="183260"/>
    <lineage>
        <taxon>Eukaryota</taxon>
        <taxon>Viridiplantae</taxon>
        <taxon>Streptophyta</taxon>
        <taxon>Embryophyta</taxon>
        <taxon>Tracheophyta</taxon>
        <taxon>Spermatophyta</taxon>
        <taxon>Magnoliopsida</taxon>
        <taxon>eudicotyledons</taxon>
        <taxon>Gunneridae</taxon>
        <taxon>Pentapetalae</taxon>
        <taxon>rosids</taxon>
        <taxon>malvids</taxon>
        <taxon>Malvales</taxon>
        <taxon>Malvaceae</taxon>
        <taxon>Malvoideae</taxon>
        <taxon>Hibiscus</taxon>
    </lineage>
</organism>